<dbReference type="InterPro" id="IPR032726">
    <property type="entry name" value="ThiS-like_dom"/>
</dbReference>
<dbReference type="NCBIfam" id="NF006395">
    <property type="entry name" value="PRK08644.1"/>
    <property type="match status" value="1"/>
</dbReference>
<accession>A0A419SZE3</accession>
<name>A0A419SZE3_9FIRM</name>
<dbReference type="PANTHER" id="PTHR43267:SF3">
    <property type="entry name" value="THIF PROTEIN"/>
    <property type="match status" value="1"/>
</dbReference>
<dbReference type="OrthoDB" id="9804286at2"/>
<dbReference type="AlphaFoldDB" id="A0A419SZE3"/>
<sequence>MKIFLNERPLDVKDGTTAFEIKNKFKRDADIVVLNGFIISEDTVLKQNDKLTLIKRGEIPSKDELEALMIARHTPGVHEKVKKAKVGIAGLGGLGSNVAISLARIGVGKLLLVDFDIVEPSNLNRQQYFVKHIGMAKTDAMKELISLINPFIKVETEKVYIDENNIEDIFDDVDIIVEAFDNPKAKATLINTVLKRMPNKTIVAASGVAGYFSNNAIVTKKIRENFYLIGDEVSEAKPGCGLMAPRVSIAANHQANTVLRIIMGEREV</sequence>
<keyword evidence="4" id="KW-1185">Reference proteome</keyword>
<organism evidence="3 4">
    <name type="scientific">Thermohalobacter berrensis</name>
    <dbReference type="NCBI Taxonomy" id="99594"/>
    <lineage>
        <taxon>Bacteria</taxon>
        <taxon>Bacillati</taxon>
        <taxon>Bacillota</taxon>
        <taxon>Tissierellia</taxon>
        <taxon>Tissierellales</taxon>
        <taxon>Thermohalobacteraceae</taxon>
        <taxon>Thermohalobacter</taxon>
    </lineage>
</organism>
<dbReference type="NCBIfam" id="TIGR02354">
    <property type="entry name" value="thiF_fam2"/>
    <property type="match status" value="1"/>
</dbReference>
<evidence type="ECO:0000313" key="3">
    <source>
        <dbReference type="EMBL" id="RKD30634.1"/>
    </source>
</evidence>
<dbReference type="InterPro" id="IPR012729">
    <property type="entry name" value="ThiF_fam2"/>
</dbReference>
<dbReference type="InterPro" id="IPR045886">
    <property type="entry name" value="ThiF/MoeB/HesA"/>
</dbReference>
<dbReference type="PANTHER" id="PTHR43267">
    <property type="entry name" value="TRNA THREONYLCARBAMOYLADENOSINE DEHYDRATASE"/>
    <property type="match status" value="1"/>
</dbReference>
<dbReference type="InterPro" id="IPR035985">
    <property type="entry name" value="Ubiquitin-activating_enz"/>
</dbReference>
<dbReference type="GO" id="GO:0008641">
    <property type="term" value="F:ubiquitin-like modifier activating enzyme activity"/>
    <property type="evidence" value="ECO:0007669"/>
    <property type="project" value="InterPro"/>
</dbReference>
<evidence type="ECO:0000259" key="1">
    <source>
        <dbReference type="Pfam" id="PF00899"/>
    </source>
</evidence>
<proteinExistence type="predicted"/>
<dbReference type="Gene3D" id="3.40.50.720">
    <property type="entry name" value="NAD(P)-binding Rossmann-like Domain"/>
    <property type="match status" value="1"/>
</dbReference>
<protein>
    <submittedName>
        <fullName evidence="3">Thiamine biosynthesis protein ThiF</fullName>
    </submittedName>
</protein>
<evidence type="ECO:0000259" key="2">
    <source>
        <dbReference type="Pfam" id="PF14453"/>
    </source>
</evidence>
<dbReference type="SUPFAM" id="SSF69572">
    <property type="entry name" value="Activating enzymes of the ubiquitin-like proteins"/>
    <property type="match status" value="1"/>
</dbReference>
<feature type="domain" description="ThiS-like ubiquitin" evidence="2">
    <location>
        <begin position="1"/>
        <end position="57"/>
    </location>
</feature>
<gene>
    <name evidence="3" type="ORF">BET03_04110</name>
</gene>
<dbReference type="Proteomes" id="UP000284177">
    <property type="component" value="Unassembled WGS sequence"/>
</dbReference>
<dbReference type="CDD" id="cd01487">
    <property type="entry name" value="E1_ThiF_like"/>
    <property type="match status" value="1"/>
</dbReference>
<dbReference type="EMBL" id="MCIB01000034">
    <property type="protein sequence ID" value="RKD30634.1"/>
    <property type="molecule type" value="Genomic_DNA"/>
</dbReference>
<comment type="caution">
    <text evidence="3">The sequence shown here is derived from an EMBL/GenBank/DDBJ whole genome shotgun (WGS) entry which is preliminary data.</text>
</comment>
<dbReference type="Pfam" id="PF00899">
    <property type="entry name" value="ThiF"/>
    <property type="match status" value="1"/>
</dbReference>
<evidence type="ECO:0000313" key="4">
    <source>
        <dbReference type="Proteomes" id="UP000284177"/>
    </source>
</evidence>
<dbReference type="Pfam" id="PF14453">
    <property type="entry name" value="ThiS-like"/>
    <property type="match status" value="1"/>
</dbReference>
<dbReference type="GO" id="GO:0061503">
    <property type="term" value="F:tRNA threonylcarbamoyladenosine dehydratase"/>
    <property type="evidence" value="ECO:0007669"/>
    <property type="project" value="TreeGrafter"/>
</dbReference>
<dbReference type="GO" id="GO:0061504">
    <property type="term" value="P:cyclic threonylcarbamoyladenosine biosynthetic process"/>
    <property type="evidence" value="ECO:0007669"/>
    <property type="project" value="TreeGrafter"/>
</dbReference>
<feature type="domain" description="THIF-type NAD/FAD binding fold" evidence="1">
    <location>
        <begin position="76"/>
        <end position="267"/>
    </location>
</feature>
<reference evidence="3 4" key="1">
    <citation type="submission" date="2016-08" db="EMBL/GenBank/DDBJ databases">
        <title>Novel Firmicutes and Novel Genomes.</title>
        <authorList>
            <person name="Poppleton D.I."/>
            <person name="Gribaldo S."/>
        </authorList>
    </citation>
    <scope>NUCLEOTIDE SEQUENCE [LARGE SCALE GENOMIC DNA]</scope>
    <source>
        <strain evidence="3 4">CTT3</strain>
    </source>
</reference>
<dbReference type="InterPro" id="IPR000594">
    <property type="entry name" value="ThiF_NAD_FAD-bd"/>
</dbReference>